<evidence type="ECO:0000313" key="3">
    <source>
        <dbReference type="Proteomes" id="UP000288805"/>
    </source>
</evidence>
<evidence type="ECO:0000256" key="1">
    <source>
        <dbReference type="SAM" id="MobiDB-lite"/>
    </source>
</evidence>
<sequence>MIAGPPIEGNLDCRDRSFHSETYFDIEALRQQPELRDSFRLLQRYHMESFLTPRQFYYPRVVLDFYQSMTTRGLRNPTLIQFTIDGRQGAIGARHIAEALHIPYEPVFQADFRKWSSFSQSDMVRILSRGTSTASVLTRRELPSGMLLIDVLLRANLFPFSIRLLCQILEHLGYPEEPRLERRRHCREDFSLGKWHHLVSYFAPQGAPTVPAPPKLPRDGQIPQAQQDEILTETPPPAPAAHPSEHIPEPIHPISPITSGAPPVVPATPAPPPSSEPTITVSLTEFRGLQRSLRTLSTAQDSIIHQMATIRAHQDQIIATQAQHTTILHQIQQHLSMHTPLGHDRSAPSEPLVPDEESLPAEQPILEEEIRAEPSHDPTHI</sequence>
<dbReference type="EMBL" id="QGNW01000020">
    <property type="protein sequence ID" value="RVX14563.1"/>
    <property type="molecule type" value="Genomic_DNA"/>
</dbReference>
<feature type="region of interest" description="Disordered" evidence="1">
    <location>
        <begin position="339"/>
        <end position="381"/>
    </location>
</feature>
<gene>
    <name evidence="2" type="ORF">CK203_012068</name>
</gene>
<accession>A0A438K046</accession>
<proteinExistence type="predicted"/>
<name>A0A438K046_VITVI</name>
<protein>
    <submittedName>
        <fullName evidence="2">Uncharacterized protein</fullName>
    </submittedName>
</protein>
<reference evidence="2 3" key="1">
    <citation type="journal article" date="2018" name="PLoS Genet.">
        <title>Population sequencing reveals clonal diversity and ancestral inbreeding in the grapevine cultivar Chardonnay.</title>
        <authorList>
            <person name="Roach M.J."/>
            <person name="Johnson D.L."/>
            <person name="Bohlmann J."/>
            <person name="van Vuuren H.J."/>
            <person name="Jones S.J."/>
            <person name="Pretorius I.S."/>
            <person name="Schmidt S.A."/>
            <person name="Borneman A.R."/>
        </authorList>
    </citation>
    <scope>NUCLEOTIDE SEQUENCE [LARGE SCALE GENOMIC DNA]</scope>
    <source>
        <strain evidence="3">cv. Chardonnay</strain>
        <tissue evidence="2">Leaf</tissue>
    </source>
</reference>
<evidence type="ECO:0000313" key="2">
    <source>
        <dbReference type="EMBL" id="RVX14563.1"/>
    </source>
</evidence>
<feature type="compositionally biased region" description="Low complexity" evidence="1">
    <location>
        <begin position="252"/>
        <end position="262"/>
    </location>
</feature>
<dbReference type="AlphaFoldDB" id="A0A438K046"/>
<feature type="compositionally biased region" description="Basic and acidic residues" evidence="1">
    <location>
        <begin position="368"/>
        <end position="381"/>
    </location>
</feature>
<feature type="region of interest" description="Disordered" evidence="1">
    <location>
        <begin position="232"/>
        <end position="275"/>
    </location>
</feature>
<comment type="caution">
    <text evidence="2">The sequence shown here is derived from an EMBL/GenBank/DDBJ whole genome shotgun (WGS) entry which is preliminary data.</text>
</comment>
<organism evidence="2 3">
    <name type="scientific">Vitis vinifera</name>
    <name type="common">Grape</name>
    <dbReference type="NCBI Taxonomy" id="29760"/>
    <lineage>
        <taxon>Eukaryota</taxon>
        <taxon>Viridiplantae</taxon>
        <taxon>Streptophyta</taxon>
        <taxon>Embryophyta</taxon>
        <taxon>Tracheophyta</taxon>
        <taxon>Spermatophyta</taxon>
        <taxon>Magnoliopsida</taxon>
        <taxon>eudicotyledons</taxon>
        <taxon>Gunneridae</taxon>
        <taxon>Pentapetalae</taxon>
        <taxon>rosids</taxon>
        <taxon>Vitales</taxon>
        <taxon>Vitaceae</taxon>
        <taxon>Viteae</taxon>
        <taxon>Vitis</taxon>
    </lineage>
</organism>
<feature type="compositionally biased region" description="Pro residues" evidence="1">
    <location>
        <begin position="263"/>
        <end position="275"/>
    </location>
</feature>
<dbReference type="Proteomes" id="UP000288805">
    <property type="component" value="Unassembled WGS sequence"/>
</dbReference>